<evidence type="ECO:0000313" key="3">
    <source>
        <dbReference type="Proteomes" id="UP001597400"/>
    </source>
</evidence>
<proteinExistence type="predicted"/>
<feature type="signal peptide" evidence="1">
    <location>
        <begin position="1"/>
        <end position="23"/>
    </location>
</feature>
<gene>
    <name evidence="2" type="ORF">ACFSGX_07485</name>
</gene>
<dbReference type="SUPFAM" id="SSF56935">
    <property type="entry name" value="Porins"/>
    <property type="match status" value="1"/>
</dbReference>
<reference evidence="3" key="1">
    <citation type="journal article" date="2019" name="Int. J. Syst. Evol. Microbiol.">
        <title>The Global Catalogue of Microorganisms (GCM) 10K type strain sequencing project: providing services to taxonomists for standard genome sequencing and annotation.</title>
        <authorList>
            <consortium name="The Broad Institute Genomics Platform"/>
            <consortium name="The Broad Institute Genome Sequencing Center for Infectious Disease"/>
            <person name="Wu L."/>
            <person name="Ma J."/>
        </authorList>
    </citation>
    <scope>NUCLEOTIDE SEQUENCE [LARGE SCALE GENOMIC DNA]</scope>
    <source>
        <strain evidence="3">CGMCC 1.12702</strain>
    </source>
</reference>
<comment type="caution">
    <text evidence="2">The sequence shown here is derived from an EMBL/GenBank/DDBJ whole genome shotgun (WGS) entry which is preliminary data.</text>
</comment>
<dbReference type="RefSeq" id="WP_380928776.1">
    <property type="nucleotide sequence ID" value="NZ_JBHUGS010000002.1"/>
</dbReference>
<accession>A0ABW4TZZ4</accession>
<dbReference type="EMBL" id="JBHUGS010000002">
    <property type="protein sequence ID" value="MFD1950606.1"/>
    <property type="molecule type" value="Genomic_DNA"/>
</dbReference>
<keyword evidence="3" id="KW-1185">Reference proteome</keyword>
<protein>
    <recommendedName>
        <fullName evidence="4">Preprotein translocase subunit YajC</fullName>
    </recommendedName>
</protein>
<organism evidence="2 3">
    <name type="scientific">Sphingomonas arantia</name>
    <dbReference type="NCBI Taxonomy" id="1460676"/>
    <lineage>
        <taxon>Bacteria</taxon>
        <taxon>Pseudomonadati</taxon>
        <taxon>Pseudomonadota</taxon>
        <taxon>Alphaproteobacteria</taxon>
        <taxon>Sphingomonadales</taxon>
        <taxon>Sphingomonadaceae</taxon>
        <taxon>Sphingomonas</taxon>
    </lineage>
</organism>
<keyword evidence="1" id="KW-0732">Signal</keyword>
<evidence type="ECO:0008006" key="4">
    <source>
        <dbReference type="Google" id="ProtNLM"/>
    </source>
</evidence>
<evidence type="ECO:0000313" key="2">
    <source>
        <dbReference type="EMBL" id="MFD1950606.1"/>
    </source>
</evidence>
<sequence length="540" mass="57255">MRSTTILATAIASVGMPGAAAIAAPRTTYITPYIEALQVLDVPITGGRDVLTYSVLAAGVDAGASGRRLEGTLSYRYERRFPWGGDGGVPSDTHNGIARGSFQLVPNFLTLQAGGIATRTRVDARGGGVDFLGRGNNVAQVYGGYVGPSLTTRVGPLDINAGYRFGYVKTDNGFGGDDGADLGTGQFGLNRYDSSVSHLANASVGMKPGQLPFGWTLSGSYSREDAKPLDQRFGNKFVRAEVLVPVAPTLALTAGVGYEDIRVSQQAVQRTAAGLPVVDSKGRFVGDRSAPRQIAYDFDGLFYDAGVIWRPSRRTTLVATVGRRYGQLAVTGSFSHQINSRSGLTIGVYNGIDSFGRSIGNNLSALPTQFSVPRNSLNNRFDGCVFGNQGTGGCFNDALQSASTSNYRARGVNALYTNRRGALSVGLGIGYDERRYLGPVLVANGIAYDNVTDRSVTAQANATITLDERSSLANQIFVGWFESGLPDTDGVLTGGVSSSYYRRLTDRLSGNATVAIFATDQQEFDTDVTGQLLVGARYAF</sequence>
<name>A0ABW4TZZ4_9SPHN</name>
<evidence type="ECO:0000256" key="1">
    <source>
        <dbReference type="SAM" id="SignalP"/>
    </source>
</evidence>
<dbReference type="Proteomes" id="UP001597400">
    <property type="component" value="Unassembled WGS sequence"/>
</dbReference>
<feature type="chain" id="PRO_5046243930" description="Preprotein translocase subunit YajC" evidence="1">
    <location>
        <begin position="24"/>
        <end position="540"/>
    </location>
</feature>